<comment type="caution">
    <text evidence="1">The sequence shown here is derived from an EMBL/GenBank/DDBJ whole genome shotgun (WGS) entry which is preliminary data.</text>
</comment>
<dbReference type="Proteomes" id="UP001341840">
    <property type="component" value="Unassembled WGS sequence"/>
</dbReference>
<accession>A0ABU6XFA7</accession>
<reference evidence="1 2" key="1">
    <citation type="journal article" date="2023" name="Plants (Basel)">
        <title>Bridging the Gap: Combining Genomics and Transcriptomics Approaches to Understand Stylosanthes scabra, an Orphan Legume from the Brazilian Caatinga.</title>
        <authorList>
            <person name="Ferreira-Neto J.R.C."/>
            <person name="da Silva M.D."/>
            <person name="Binneck E."/>
            <person name="de Melo N.F."/>
            <person name="da Silva R.H."/>
            <person name="de Melo A.L.T.M."/>
            <person name="Pandolfi V."/>
            <person name="Bustamante F.O."/>
            <person name="Brasileiro-Vidal A.C."/>
            <person name="Benko-Iseppon A.M."/>
        </authorList>
    </citation>
    <scope>NUCLEOTIDE SEQUENCE [LARGE SCALE GENOMIC DNA]</scope>
    <source>
        <tissue evidence="1">Leaves</tissue>
    </source>
</reference>
<keyword evidence="2" id="KW-1185">Reference proteome</keyword>
<name>A0ABU6XFA7_9FABA</name>
<protein>
    <submittedName>
        <fullName evidence="1">Uncharacterized protein</fullName>
    </submittedName>
</protein>
<evidence type="ECO:0000313" key="2">
    <source>
        <dbReference type="Proteomes" id="UP001341840"/>
    </source>
</evidence>
<gene>
    <name evidence="1" type="ORF">PIB30_049965</name>
</gene>
<organism evidence="1 2">
    <name type="scientific">Stylosanthes scabra</name>
    <dbReference type="NCBI Taxonomy" id="79078"/>
    <lineage>
        <taxon>Eukaryota</taxon>
        <taxon>Viridiplantae</taxon>
        <taxon>Streptophyta</taxon>
        <taxon>Embryophyta</taxon>
        <taxon>Tracheophyta</taxon>
        <taxon>Spermatophyta</taxon>
        <taxon>Magnoliopsida</taxon>
        <taxon>eudicotyledons</taxon>
        <taxon>Gunneridae</taxon>
        <taxon>Pentapetalae</taxon>
        <taxon>rosids</taxon>
        <taxon>fabids</taxon>
        <taxon>Fabales</taxon>
        <taxon>Fabaceae</taxon>
        <taxon>Papilionoideae</taxon>
        <taxon>50 kb inversion clade</taxon>
        <taxon>dalbergioids sensu lato</taxon>
        <taxon>Dalbergieae</taxon>
        <taxon>Pterocarpus clade</taxon>
        <taxon>Stylosanthes</taxon>
    </lineage>
</organism>
<proteinExistence type="predicted"/>
<sequence length="267" mass="30246">MLKGTRRLPVAAIIRATYDRLQQLFVRKGRESEAQMNAGMRFSQTLLAAIERSRKDLCKMRVTHCDRMGSVFSVEELEELSGLFGWQPPTKAVPVCKLIGPPFVIATGRGAEEPVHVHMGHGDGLLTAKPPLHSIGVMKPNVHEKNNRHCRKPCLDLARLVYPGGLDGAPLRTYRETRGKTMTLLPGGQKRGNLWYIHDNTSGRHPFISMLSRLLKMQRWWYVQHRTAEPHDRVLYRSKSRSNGTHRSDMMLLVLSGNKAPPIIIMM</sequence>
<evidence type="ECO:0000313" key="1">
    <source>
        <dbReference type="EMBL" id="MED6196717.1"/>
    </source>
</evidence>
<dbReference type="EMBL" id="JASCZI010211788">
    <property type="protein sequence ID" value="MED6196717.1"/>
    <property type="molecule type" value="Genomic_DNA"/>
</dbReference>